<accession>A0A238WXK8</accession>
<dbReference type="EMBL" id="FZNN01000007">
    <property type="protein sequence ID" value="SNR50339.1"/>
    <property type="molecule type" value="Genomic_DNA"/>
</dbReference>
<evidence type="ECO:0000256" key="6">
    <source>
        <dbReference type="ARBA" id="ARBA00023136"/>
    </source>
</evidence>
<evidence type="ECO:0000256" key="4">
    <source>
        <dbReference type="ARBA" id="ARBA00022692"/>
    </source>
</evidence>
<reference evidence="8 9" key="1">
    <citation type="submission" date="2017-06" db="EMBL/GenBank/DDBJ databases">
        <authorList>
            <person name="Kim H.J."/>
            <person name="Triplett B.A."/>
        </authorList>
    </citation>
    <scope>NUCLEOTIDE SEQUENCE [LARGE SCALE GENOMIC DNA]</scope>
    <source>
        <strain evidence="8 9">DSM 29052</strain>
    </source>
</reference>
<dbReference type="NCBIfam" id="TIGR00765">
    <property type="entry name" value="yihY_not_rbn"/>
    <property type="match status" value="1"/>
</dbReference>
<evidence type="ECO:0000256" key="2">
    <source>
        <dbReference type="ARBA" id="ARBA00022475"/>
    </source>
</evidence>
<feature type="transmembrane region" description="Helical" evidence="7">
    <location>
        <begin position="41"/>
        <end position="65"/>
    </location>
</feature>
<organism evidence="8 9">
    <name type="scientific">Puniceibacterium sediminis</name>
    <dbReference type="NCBI Taxonomy" id="1608407"/>
    <lineage>
        <taxon>Bacteria</taxon>
        <taxon>Pseudomonadati</taxon>
        <taxon>Pseudomonadota</taxon>
        <taxon>Alphaproteobacteria</taxon>
        <taxon>Rhodobacterales</taxon>
        <taxon>Paracoccaceae</taxon>
        <taxon>Puniceibacterium</taxon>
    </lineage>
</organism>
<dbReference type="Proteomes" id="UP000198417">
    <property type="component" value="Unassembled WGS sequence"/>
</dbReference>
<evidence type="ECO:0000313" key="8">
    <source>
        <dbReference type="EMBL" id="SNR50339.1"/>
    </source>
</evidence>
<keyword evidence="5 7" id="KW-1133">Transmembrane helix</keyword>
<feature type="transmembrane region" description="Helical" evidence="7">
    <location>
        <begin position="108"/>
        <end position="127"/>
    </location>
</feature>
<dbReference type="InterPro" id="IPR023679">
    <property type="entry name" value="UPF0761_bac"/>
</dbReference>
<feature type="transmembrane region" description="Helical" evidence="7">
    <location>
        <begin position="148"/>
        <end position="175"/>
    </location>
</feature>
<evidence type="ECO:0000256" key="1">
    <source>
        <dbReference type="ARBA" id="ARBA00004651"/>
    </source>
</evidence>
<keyword evidence="6 7" id="KW-0472">Membrane</keyword>
<keyword evidence="4 7" id="KW-0812">Transmembrane</keyword>
<gene>
    <name evidence="8" type="ORF">SAMN06265370_107158</name>
</gene>
<keyword evidence="9" id="KW-1185">Reference proteome</keyword>
<evidence type="ECO:0000256" key="7">
    <source>
        <dbReference type="HAMAP-Rule" id="MF_00672"/>
    </source>
</evidence>
<feature type="transmembrane region" description="Helical" evidence="7">
    <location>
        <begin position="195"/>
        <end position="216"/>
    </location>
</feature>
<comment type="subcellular location">
    <subcellularLocation>
        <location evidence="1 7">Cell membrane</location>
        <topology evidence="1 7">Multi-pass membrane protein</topology>
    </subcellularLocation>
</comment>
<keyword evidence="2 7" id="KW-1003">Cell membrane</keyword>
<dbReference type="InterPro" id="IPR017039">
    <property type="entry name" value="Virul_fac_BrkB"/>
</dbReference>
<protein>
    <recommendedName>
        <fullName evidence="7">UPF0761 membrane protein SAMN06265370_107158</fullName>
    </recommendedName>
</protein>
<feature type="transmembrane region" description="Helical" evidence="7">
    <location>
        <begin position="228"/>
        <end position="246"/>
    </location>
</feature>
<evidence type="ECO:0000256" key="3">
    <source>
        <dbReference type="ARBA" id="ARBA00022519"/>
    </source>
</evidence>
<dbReference type="OrthoDB" id="8477159at2"/>
<dbReference type="GO" id="GO:0005886">
    <property type="term" value="C:plasma membrane"/>
    <property type="evidence" value="ECO:0007669"/>
    <property type="project" value="UniProtKB-SubCell"/>
</dbReference>
<evidence type="ECO:0000256" key="5">
    <source>
        <dbReference type="ARBA" id="ARBA00022989"/>
    </source>
</evidence>
<keyword evidence="3" id="KW-0997">Cell inner membrane</keyword>
<dbReference type="HAMAP" id="MF_00672">
    <property type="entry name" value="UPF0761"/>
    <property type="match status" value="1"/>
</dbReference>
<dbReference type="PANTHER" id="PTHR30213">
    <property type="entry name" value="INNER MEMBRANE PROTEIN YHJD"/>
    <property type="match status" value="1"/>
</dbReference>
<evidence type="ECO:0000313" key="9">
    <source>
        <dbReference type="Proteomes" id="UP000198417"/>
    </source>
</evidence>
<comment type="similarity">
    <text evidence="7">Belongs to the UPF0761 family.</text>
</comment>
<proteinExistence type="inferred from homology"/>
<dbReference type="AlphaFoldDB" id="A0A238WXK8"/>
<feature type="transmembrane region" description="Helical" evidence="7">
    <location>
        <begin position="258"/>
        <end position="289"/>
    </location>
</feature>
<name>A0A238WXK8_9RHOB</name>
<dbReference type="PANTHER" id="PTHR30213:SF0">
    <property type="entry name" value="UPF0761 MEMBRANE PROTEIN YIHY"/>
    <property type="match status" value="1"/>
</dbReference>
<dbReference type="Pfam" id="PF03631">
    <property type="entry name" value="Virul_fac_BrkB"/>
    <property type="match status" value="1"/>
</dbReference>
<sequence length="461" mass="50459">MTDVRTFFRQLRQAGPTRVCLQVINFILYAMRRFYVDRMSIAAAALTYTTLLALVPLLVIAFAILSSFPAFDAVKGRMQELFFNAVVPEAGTAISDYLSNFTENASNLTVVGVVALAIAALLLLSTVEDTLNHVWHVDRPRPIMMRFLIFWALLTLGPLLIGVSFTLTSDLVQYATHTQLVMLGVPSEVKTPGSWILSMALRVGINIIGFTALFVLVPARRVRVRHALIGSVFAAVAFQFLSWGFNTFYTSGSSYETIYGAVAAVPVFLIWIYTSWIVIILGAVFAAAFPDWWQSRSAPLWSKSSPSDRLTIAIALLSRLQSHAQTGGTLDEKTLSAAVPLEAREDILDLLCAIGYIVETEQGQVAIARDLHTTTLFDLVKDMGLLYSVAPGQSPDLPEKIAQRVAFGTSSTHELLDRLHASEGEILSVPLAQILGALPQPQKDLPIVAKIVPETAHLNQS</sequence>